<dbReference type="InParanoid" id="A0A078AAG2"/>
<feature type="domain" description="Piwi" evidence="4">
    <location>
        <begin position="532"/>
        <end position="829"/>
    </location>
</feature>
<dbReference type="InterPro" id="IPR036085">
    <property type="entry name" value="PAZ_dom_sf"/>
</dbReference>
<dbReference type="PROSITE" id="PS50822">
    <property type="entry name" value="PIWI"/>
    <property type="match status" value="1"/>
</dbReference>
<feature type="compositionally biased region" description="Gly residues" evidence="2">
    <location>
        <begin position="41"/>
        <end position="53"/>
    </location>
</feature>
<keyword evidence="6" id="KW-1185">Reference proteome</keyword>
<evidence type="ECO:0000313" key="6">
    <source>
        <dbReference type="Proteomes" id="UP000039865"/>
    </source>
</evidence>
<dbReference type="GO" id="GO:0003723">
    <property type="term" value="F:RNA binding"/>
    <property type="evidence" value="ECO:0007669"/>
    <property type="project" value="InterPro"/>
</dbReference>
<dbReference type="SUPFAM" id="SSF53098">
    <property type="entry name" value="Ribonuclease H-like"/>
    <property type="match status" value="1"/>
</dbReference>
<dbReference type="Pfam" id="PF02170">
    <property type="entry name" value="PAZ"/>
    <property type="match status" value="1"/>
</dbReference>
<dbReference type="SMART" id="SM00949">
    <property type="entry name" value="PAZ"/>
    <property type="match status" value="1"/>
</dbReference>
<dbReference type="Proteomes" id="UP000039865">
    <property type="component" value="Unassembled WGS sequence"/>
</dbReference>
<feature type="domain" description="PAZ" evidence="3">
    <location>
        <begin position="237"/>
        <end position="357"/>
    </location>
</feature>
<dbReference type="EMBL" id="CCKQ01007479">
    <property type="protein sequence ID" value="CDW78856.1"/>
    <property type="molecule type" value="Genomic_DNA"/>
</dbReference>
<dbReference type="Gene3D" id="3.30.420.10">
    <property type="entry name" value="Ribonuclease H-like superfamily/Ribonuclease H"/>
    <property type="match status" value="1"/>
</dbReference>
<dbReference type="InterPro" id="IPR036397">
    <property type="entry name" value="RNaseH_sf"/>
</dbReference>
<evidence type="ECO:0000259" key="3">
    <source>
        <dbReference type="PROSITE" id="PS50821"/>
    </source>
</evidence>
<sequence length="842" mass="95802">MDRSRDRGGYQGRGDYQGGRGDGRGDGRGFRGRGDNRGGADRGGYQGGGGGNFPAGPKIYEGRVGQPTNLLSNHFKVTLRNMSGKIFIYKLGFTPEPKFGFEKSSLIKNASTALNQIYGIHFSYSSDLFALSQVKGVQHEITIRLDGSFSLNENLEDQKQHAGKILNFVNVAFKKTLYEHKFKQVGRLPRFFLASELVPIEKYRLQMWPGYMMQAKSLNDGMFVNIDCATKFVEMDSVYDYILDLQKDRYSQDDIRAELVPKDPNEKRMVVITMYNSKIYQLDDVRFDITPKNHIFEYDLIDPLTREKTKQKTNMIQYMRNKYGITINARDENQPTLVVHEKDHSIYLVPSLCFRASLDKNFTSDSRKMKDLQEYKLSHPEQRFTRINSLAAKFQAGQLLDSWGLKMNANFAQAKAKQLPNAKIIDDRKQEQDWSAYETRRVKHLQPCHLKQETWALVYANRDFDNANTLVEMMKKASGGFGIRIEDPQYVEVQRNDRADEYIKGITSDIDPKYTSLVVVVLGKRQDKPRVKSCLDNMGIPSQFILSETVFKKSKALGVFSNLIKQMNAKLRQDLYNIALPCFKKTMIIGTDIVNTGGNTILGLSASQNSTISQYFTKIETHPLPKRETSTAERLSKDQKEQIVTEKRCQILCQFVCDALKGYSQANKGPLPDQIVIYRDGIGGPTLQTKCQTYEVPRVIEAIQSQTAGYNPAIIYCFVDRNVTHRLFGKPNGEVMNPSPGTVLDVALVENQGDNTYDFFMIPHKATVATAQPVHYKVIYNSSNLNKDQFELTTYHLCYNYVNFCGSIKVPSACMYAKKIADYSAENKCKPNDRLSSYLHFL</sequence>
<evidence type="ECO:0000259" key="4">
    <source>
        <dbReference type="PROSITE" id="PS50822"/>
    </source>
</evidence>
<feature type="compositionally biased region" description="Gly residues" evidence="2">
    <location>
        <begin position="9"/>
        <end position="20"/>
    </location>
</feature>
<dbReference type="OMA" id="VMDPPDV"/>
<organism evidence="5 6">
    <name type="scientific">Stylonychia lemnae</name>
    <name type="common">Ciliate</name>
    <dbReference type="NCBI Taxonomy" id="5949"/>
    <lineage>
        <taxon>Eukaryota</taxon>
        <taxon>Sar</taxon>
        <taxon>Alveolata</taxon>
        <taxon>Ciliophora</taxon>
        <taxon>Intramacronucleata</taxon>
        <taxon>Spirotrichea</taxon>
        <taxon>Stichotrichia</taxon>
        <taxon>Sporadotrichida</taxon>
        <taxon>Oxytrichidae</taxon>
        <taxon>Stylonychinae</taxon>
        <taxon>Stylonychia</taxon>
    </lineage>
</organism>
<dbReference type="InterPro" id="IPR012337">
    <property type="entry name" value="RNaseH-like_sf"/>
</dbReference>
<evidence type="ECO:0000313" key="5">
    <source>
        <dbReference type="EMBL" id="CDW78856.1"/>
    </source>
</evidence>
<comment type="similarity">
    <text evidence="1">Belongs to the argonaute family.</text>
</comment>
<evidence type="ECO:0000256" key="1">
    <source>
        <dbReference type="RuleBase" id="RU361178"/>
    </source>
</evidence>
<protein>
    <submittedName>
        <fullName evidence="5">Piwi-like protein 1</fullName>
    </submittedName>
</protein>
<dbReference type="PROSITE" id="PS50821">
    <property type="entry name" value="PAZ"/>
    <property type="match status" value="1"/>
</dbReference>
<feature type="region of interest" description="Disordered" evidence="2">
    <location>
        <begin position="1"/>
        <end position="59"/>
    </location>
</feature>
<gene>
    <name evidence="5" type="primary">Contig1564.g1703</name>
    <name evidence="5" type="ORF">STYLEM_7840</name>
</gene>
<dbReference type="OrthoDB" id="10252740at2759"/>
<accession>A0A078AAG2</accession>
<dbReference type="AlphaFoldDB" id="A0A078AAG2"/>
<dbReference type="Gene3D" id="3.40.50.2300">
    <property type="match status" value="1"/>
</dbReference>
<dbReference type="PANTHER" id="PTHR22891">
    <property type="entry name" value="EUKARYOTIC TRANSLATION INITIATION FACTOR 2C"/>
    <property type="match status" value="1"/>
</dbReference>
<name>A0A078AAG2_STYLE</name>
<dbReference type="Pfam" id="PF02171">
    <property type="entry name" value="Piwi"/>
    <property type="match status" value="1"/>
</dbReference>
<dbReference type="Gene3D" id="2.170.260.10">
    <property type="entry name" value="paz domain"/>
    <property type="match status" value="1"/>
</dbReference>
<dbReference type="SMART" id="SM00950">
    <property type="entry name" value="Piwi"/>
    <property type="match status" value="1"/>
</dbReference>
<dbReference type="InterPro" id="IPR003100">
    <property type="entry name" value="PAZ_dom"/>
</dbReference>
<evidence type="ECO:0000256" key="2">
    <source>
        <dbReference type="SAM" id="MobiDB-lite"/>
    </source>
</evidence>
<dbReference type="SUPFAM" id="SSF101690">
    <property type="entry name" value="PAZ domain"/>
    <property type="match status" value="1"/>
</dbReference>
<reference evidence="5 6" key="1">
    <citation type="submission" date="2014-06" db="EMBL/GenBank/DDBJ databases">
        <authorList>
            <person name="Swart Estienne"/>
        </authorList>
    </citation>
    <scope>NUCLEOTIDE SEQUENCE [LARGE SCALE GENOMIC DNA]</scope>
    <source>
        <strain evidence="5 6">130c</strain>
    </source>
</reference>
<proteinExistence type="inferred from homology"/>
<dbReference type="InterPro" id="IPR003165">
    <property type="entry name" value="Piwi"/>
</dbReference>
<feature type="compositionally biased region" description="Basic and acidic residues" evidence="2">
    <location>
        <begin position="21"/>
        <end position="40"/>
    </location>
</feature>